<name>V3ZQB7_LOTGI</name>
<dbReference type="GeneID" id="20238763"/>
<dbReference type="KEGG" id="lgi:LOTGIDRAFT_161699"/>
<dbReference type="GO" id="GO:0032366">
    <property type="term" value="P:intracellular sterol transport"/>
    <property type="evidence" value="ECO:0007669"/>
    <property type="project" value="UniProtKB-UniRule"/>
</dbReference>
<dbReference type="GO" id="GO:0097036">
    <property type="term" value="P:regulation of plasma membrane sterol distribution"/>
    <property type="evidence" value="ECO:0007669"/>
    <property type="project" value="UniProtKB-UniRule"/>
</dbReference>
<feature type="transmembrane region" description="Helical" evidence="10">
    <location>
        <begin position="228"/>
        <end position="249"/>
    </location>
</feature>
<dbReference type="RefSeq" id="XP_009055784.1">
    <property type="nucleotide sequence ID" value="XM_009057536.1"/>
</dbReference>
<evidence type="ECO:0000256" key="1">
    <source>
        <dbReference type="ARBA" id="ARBA00004477"/>
    </source>
</evidence>
<dbReference type="STRING" id="225164.V3ZQB7"/>
<keyword evidence="3 10" id="KW-0813">Transport</keyword>
<evidence type="ECO:0000256" key="9">
    <source>
        <dbReference type="ARBA" id="ARBA00023136"/>
    </source>
</evidence>
<evidence type="ECO:0000313" key="12">
    <source>
        <dbReference type="Proteomes" id="UP000030746"/>
    </source>
</evidence>
<protein>
    <recommendedName>
        <fullName evidence="10">Protein ARV</fullName>
    </recommendedName>
</protein>
<sequence length="268" mass="30984">MATEEEYQCIECGCQATNRYQILGNKHIIKITHCKNCEKPVDKYIEYDSAIIYLDAMLLKIPVYRHILVNEKHKFCDILKLIILLLSCDALSKWKLEKSEKNSERLEPIRVFYAALEIDLYWNYFLAVCQWFVYIATLVILIYITEKFFNKNSSVTSYILLVKSVVISNFGKTLVLITLLWGSSYSYIYLILGKIFVTASNIQALRVITSGNKLKWSIPRVPSEISHLVLVTIIVILATIGQELVLLYLPNTIQPQRVDRSILLNKHL</sequence>
<feature type="transmembrane region" description="Helical" evidence="10">
    <location>
        <begin position="121"/>
        <end position="145"/>
    </location>
</feature>
<keyword evidence="5 10" id="KW-0256">Endoplasmic reticulum</keyword>
<keyword evidence="4 10" id="KW-0812">Transmembrane</keyword>
<keyword evidence="7 10" id="KW-0445">Lipid transport</keyword>
<keyword evidence="8 10" id="KW-0443">Lipid metabolism</keyword>
<dbReference type="GO" id="GO:0005794">
    <property type="term" value="C:Golgi apparatus"/>
    <property type="evidence" value="ECO:0007669"/>
    <property type="project" value="TreeGrafter"/>
</dbReference>
<feature type="transmembrane region" description="Helical" evidence="10">
    <location>
        <begin position="157"/>
        <end position="181"/>
    </location>
</feature>
<dbReference type="AlphaFoldDB" id="V3ZQB7"/>
<comment type="similarity">
    <text evidence="2 10">Belongs to the ARV1 family.</text>
</comment>
<gene>
    <name evidence="11" type="ORF">LOTGIDRAFT_161699</name>
</gene>
<dbReference type="OMA" id="MLDMNVK"/>
<dbReference type="GO" id="GO:0016125">
    <property type="term" value="P:sterol metabolic process"/>
    <property type="evidence" value="ECO:0007669"/>
    <property type="project" value="UniProtKB-UniRule"/>
</dbReference>
<evidence type="ECO:0000313" key="11">
    <source>
        <dbReference type="EMBL" id="ESO93588.1"/>
    </source>
</evidence>
<comment type="function">
    <text evidence="10">Mediator of sterol homeostasis involved in sterol uptake, trafficking and distribution into membranes.</text>
</comment>
<dbReference type="PANTHER" id="PTHR14467:SF0">
    <property type="entry name" value="PROTEIN ARV1"/>
    <property type="match status" value="1"/>
</dbReference>
<dbReference type="Proteomes" id="UP000030746">
    <property type="component" value="Unassembled WGS sequence"/>
</dbReference>
<dbReference type="GO" id="GO:0006665">
    <property type="term" value="P:sphingolipid metabolic process"/>
    <property type="evidence" value="ECO:0007669"/>
    <property type="project" value="TreeGrafter"/>
</dbReference>
<dbReference type="HOGENOM" id="CLU_076722_1_0_1"/>
<proteinExistence type="inferred from homology"/>
<dbReference type="GO" id="GO:0005789">
    <property type="term" value="C:endoplasmic reticulum membrane"/>
    <property type="evidence" value="ECO:0007669"/>
    <property type="project" value="UniProtKB-SubCell"/>
</dbReference>
<feature type="transmembrane region" description="Helical" evidence="10">
    <location>
        <begin position="187"/>
        <end position="208"/>
    </location>
</feature>
<dbReference type="CTD" id="20238763"/>
<evidence type="ECO:0000256" key="10">
    <source>
        <dbReference type="RuleBase" id="RU368065"/>
    </source>
</evidence>
<evidence type="ECO:0000256" key="5">
    <source>
        <dbReference type="ARBA" id="ARBA00022824"/>
    </source>
</evidence>
<evidence type="ECO:0000256" key="6">
    <source>
        <dbReference type="ARBA" id="ARBA00022989"/>
    </source>
</evidence>
<keyword evidence="12" id="KW-1185">Reference proteome</keyword>
<evidence type="ECO:0000256" key="3">
    <source>
        <dbReference type="ARBA" id="ARBA00022448"/>
    </source>
</evidence>
<dbReference type="InterPro" id="IPR007290">
    <property type="entry name" value="Arv1"/>
</dbReference>
<dbReference type="GO" id="GO:0032541">
    <property type="term" value="C:cortical endoplasmic reticulum"/>
    <property type="evidence" value="ECO:0007669"/>
    <property type="project" value="TreeGrafter"/>
</dbReference>
<organism evidence="11 12">
    <name type="scientific">Lottia gigantea</name>
    <name type="common">Giant owl limpet</name>
    <dbReference type="NCBI Taxonomy" id="225164"/>
    <lineage>
        <taxon>Eukaryota</taxon>
        <taxon>Metazoa</taxon>
        <taxon>Spiralia</taxon>
        <taxon>Lophotrochozoa</taxon>
        <taxon>Mollusca</taxon>
        <taxon>Gastropoda</taxon>
        <taxon>Patellogastropoda</taxon>
        <taxon>Lottioidea</taxon>
        <taxon>Lottiidae</taxon>
        <taxon>Lottia</taxon>
    </lineage>
</organism>
<evidence type="ECO:0000256" key="7">
    <source>
        <dbReference type="ARBA" id="ARBA00023055"/>
    </source>
</evidence>
<evidence type="ECO:0000256" key="2">
    <source>
        <dbReference type="ARBA" id="ARBA00009187"/>
    </source>
</evidence>
<dbReference type="EMBL" id="KB201891">
    <property type="protein sequence ID" value="ESO93588.1"/>
    <property type="molecule type" value="Genomic_DNA"/>
</dbReference>
<evidence type="ECO:0000256" key="4">
    <source>
        <dbReference type="ARBA" id="ARBA00022692"/>
    </source>
</evidence>
<comment type="subcellular location">
    <subcellularLocation>
        <location evidence="1 10">Endoplasmic reticulum membrane</location>
        <topology evidence="1 10">Multi-pass membrane protein</topology>
    </subcellularLocation>
</comment>
<dbReference type="PANTHER" id="PTHR14467">
    <property type="entry name" value="ARV1"/>
    <property type="match status" value="1"/>
</dbReference>
<keyword evidence="9 10" id="KW-0472">Membrane</keyword>
<dbReference type="Pfam" id="PF04161">
    <property type="entry name" value="Arv1"/>
    <property type="match status" value="1"/>
</dbReference>
<accession>V3ZQB7</accession>
<reference evidence="11 12" key="1">
    <citation type="journal article" date="2013" name="Nature">
        <title>Insights into bilaterian evolution from three spiralian genomes.</title>
        <authorList>
            <person name="Simakov O."/>
            <person name="Marletaz F."/>
            <person name="Cho S.J."/>
            <person name="Edsinger-Gonzales E."/>
            <person name="Havlak P."/>
            <person name="Hellsten U."/>
            <person name="Kuo D.H."/>
            <person name="Larsson T."/>
            <person name="Lv J."/>
            <person name="Arendt D."/>
            <person name="Savage R."/>
            <person name="Osoegawa K."/>
            <person name="de Jong P."/>
            <person name="Grimwood J."/>
            <person name="Chapman J.A."/>
            <person name="Shapiro H."/>
            <person name="Aerts A."/>
            <person name="Otillar R.P."/>
            <person name="Terry A.Y."/>
            <person name="Boore J.L."/>
            <person name="Grigoriev I.V."/>
            <person name="Lindberg D.R."/>
            <person name="Seaver E.C."/>
            <person name="Weisblat D.A."/>
            <person name="Putnam N.H."/>
            <person name="Rokhsar D.S."/>
        </authorList>
    </citation>
    <scope>NUCLEOTIDE SEQUENCE [LARGE SCALE GENOMIC DNA]</scope>
</reference>
<dbReference type="OrthoDB" id="2192830at2759"/>
<evidence type="ECO:0000256" key="8">
    <source>
        <dbReference type="ARBA" id="ARBA00023098"/>
    </source>
</evidence>
<keyword evidence="6 10" id="KW-1133">Transmembrane helix</keyword>